<evidence type="ECO:0000313" key="2">
    <source>
        <dbReference type="EMBL" id="KAF6072503.1"/>
    </source>
</evidence>
<dbReference type="AlphaFoldDB" id="A0A8H6C330"/>
<feature type="region of interest" description="Disordered" evidence="1">
    <location>
        <begin position="114"/>
        <end position="152"/>
    </location>
</feature>
<dbReference type="Proteomes" id="UP000536275">
    <property type="component" value="Unassembled WGS sequence"/>
</dbReference>
<dbReference type="EMBL" id="JABWAD010000007">
    <property type="protein sequence ID" value="KAF6072503.1"/>
    <property type="molecule type" value="Genomic_DNA"/>
</dbReference>
<protein>
    <submittedName>
        <fullName evidence="2">Uncharacterized protein</fullName>
    </submittedName>
</protein>
<organism evidence="2 3">
    <name type="scientific">Candida albicans</name>
    <name type="common">Yeast</name>
    <dbReference type="NCBI Taxonomy" id="5476"/>
    <lineage>
        <taxon>Eukaryota</taxon>
        <taxon>Fungi</taxon>
        <taxon>Dikarya</taxon>
        <taxon>Ascomycota</taxon>
        <taxon>Saccharomycotina</taxon>
        <taxon>Pichiomycetes</taxon>
        <taxon>Debaryomycetaceae</taxon>
        <taxon>Candida/Lodderomyces clade</taxon>
        <taxon>Candida</taxon>
    </lineage>
</organism>
<sequence length="152" mass="17156">MSVPAFKLAEQLLQLNPKLRPTAEEALNHEYFQQDPQPKPLYFLKDIQGEWHEFETKKRRRAERKRIKEEEDAQLAASKKAAASAVASAPAEASAVNSIKEEVDSVDAITYSEKLVNGDDNKNRSSEIDSKIVDSVEEHNKMEEKSLDTKTA</sequence>
<proteinExistence type="predicted"/>
<dbReference type="SUPFAM" id="SSF56112">
    <property type="entry name" value="Protein kinase-like (PK-like)"/>
    <property type="match status" value="1"/>
</dbReference>
<dbReference type="InterPro" id="IPR011009">
    <property type="entry name" value="Kinase-like_dom_sf"/>
</dbReference>
<evidence type="ECO:0000313" key="3">
    <source>
        <dbReference type="Proteomes" id="UP000536275"/>
    </source>
</evidence>
<comment type="caution">
    <text evidence="2">The sequence shown here is derived from an EMBL/GenBank/DDBJ whole genome shotgun (WGS) entry which is preliminary data.</text>
</comment>
<name>A0A8H6C330_CANAX</name>
<evidence type="ECO:0000256" key="1">
    <source>
        <dbReference type="SAM" id="MobiDB-lite"/>
    </source>
</evidence>
<reference evidence="2 3" key="1">
    <citation type="submission" date="2020-03" db="EMBL/GenBank/DDBJ databases">
        <title>FDA dAtabase for Regulatory Grade micrObial Sequences (FDA-ARGOS): Supporting development and validation of Infectious Disease Dx tests.</title>
        <authorList>
            <person name="Campos J."/>
            <person name="Goldberg B."/>
            <person name="Tallon L."/>
            <person name="Sadzewicz L."/>
            <person name="Vavikolanu K."/>
            <person name="Mehta A."/>
            <person name="Aluvathingal J."/>
            <person name="Nadendla S."/>
            <person name="Nandy P."/>
            <person name="Geyer C."/>
            <person name="Yan Y."/>
            <person name="Sichtig H."/>
        </authorList>
    </citation>
    <scope>NUCLEOTIDE SEQUENCE [LARGE SCALE GENOMIC DNA]</scope>
    <source>
        <strain evidence="2 3">FDAARGOS_656</strain>
    </source>
</reference>
<feature type="compositionally biased region" description="Basic and acidic residues" evidence="1">
    <location>
        <begin position="116"/>
        <end position="152"/>
    </location>
</feature>
<accession>A0A8H6C330</accession>
<dbReference type="Gene3D" id="1.10.510.10">
    <property type="entry name" value="Transferase(Phosphotransferase) domain 1"/>
    <property type="match status" value="1"/>
</dbReference>
<gene>
    <name evidence="2" type="ORF">FOB64_000538</name>
</gene>